<keyword evidence="2" id="KW-1185">Reference proteome</keyword>
<evidence type="ECO:0000313" key="2">
    <source>
        <dbReference type="Proteomes" id="UP000308167"/>
    </source>
</evidence>
<comment type="caution">
    <text evidence="1">The sequence shown here is derived from an EMBL/GenBank/DDBJ whole genome shotgun (WGS) entry which is preliminary data.</text>
</comment>
<dbReference type="Proteomes" id="UP000308167">
    <property type="component" value="Unassembled WGS sequence"/>
</dbReference>
<evidence type="ECO:0008006" key="3">
    <source>
        <dbReference type="Google" id="ProtNLM"/>
    </source>
</evidence>
<dbReference type="EMBL" id="CABFKI010000015">
    <property type="protein sequence ID" value="VTU09341.1"/>
    <property type="molecule type" value="Genomic_DNA"/>
</dbReference>
<name>A0ABY6TMF6_9PAST</name>
<protein>
    <recommendedName>
        <fullName evidence="3">Phage protein</fullName>
    </recommendedName>
</protein>
<gene>
    <name evidence="1" type="ORF">SAMEA1410922_01955</name>
</gene>
<evidence type="ECO:0000313" key="1">
    <source>
        <dbReference type="EMBL" id="VTU09341.1"/>
    </source>
</evidence>
<proteinExistence type="predicted"/>
<sequence>MQFKFYKGDLNQEPLKTIREDWLENQEIRNEKLNAIFDTIPFHDGWLGSETSIFGIVCQNDETVLSEVKNTKGYKVETIDEIIVVKPDKRYKAGKVLDAKLTQCWQILQAHPDFSKFSLKQLGIYIMVPELTNLYFSVAGVTNNYYIAKIPIPNSEYSRDKFPEIPDFLTEIKESEFLALQGK</sequence>
<reference evidence="1 2" key="1">
    <citation type="submission" date="2019-05" db="EMBL/GenBank/DDBJ databases">
        <authorList>
            <consortium name="Pathogen Informatics"/>
        </authorList>
    </citation>
    <scope>NUCLEOTIDE SEQUENCE [LARGE SCALE GENOMIC DNA]</scope>
    <source>
        <strain evidence="1 2">NM319</strain>
    </source>
</reference>
<dbReference type="Pfam" id="PF17457">
    <property type="entry name" value="DUF5420"/>
    <property type="match status" value="1"/>
</dbReference>
<accession>A0ABY6TMF6</accession>
<organism evidence="1 2">
    <name type="scientific">Actinobacillus porcinus</name>
    <dbReference type="NCBI Taxonomy" id="51048"/>
    <lineage>
        <taxon>Bacteria</taxon>
        <taxon>Pseudomonadati</taxon>
        <taxon>Pseudomonadota</taxon>
        <taxon>Gammaproteobacteria</taxon>
        <taxon>Pasteurellales</taxon>
        <taxon>Pasteurellaceae</taxon>
        <taxon>Actinobacillus</taxon>
    </lineage>
</organism>
<dbReference type="InterPro" id="IPR035360">
    <property type="entry name" value="DUF5420"/>
</dbReference>
<dbReference type="RefSeq" id="WP_135710951.1">
    <property type="nucleotide sequence ID" value="NZ_CABFKI010000015.1"/>
</dbReference>
<dbReference type="GeneID" id="86156323"/>